<evidence type="ECO:0000313" key="2">
    <source>
        <dbReference type="EMBL" id="KJH79669.1"/>
    </source>
</evidence>
<keyword evidence="1" id="KW-1133">Transmembrane helix</keyword>
<keyword evidence="1" id="KW-0812">Transmembrane</keyword>
<feature type="transmembrane region" description="Helical" evidence="1">
    <location>
        <begin position="27"/>
        <end position="55"/>
    </location>
</feature>
<accession>A0A0D9AG53</accession>
<reference evidence="2 3" key="1">
    <citation type="submission" date="2015-02" db="EMBL/GenBank/DDBJ databases">
        <title>Draft genome sequence of Pseudomonas stutzeri NT0128 isolated from wheat (Triticum turgidum) rhizosphere.</title>
        <authorList>
            <person name="Tovi N."/>
            <person name="Frenk S."/>
            <person name="Hadar Y."/>
            <person name="Minz D."/>
        </authorList>
    </citation>
    <scope>NUCLEOTIDE SEQUENCE [LARGE SCALE GENOMIC DNA]</scope>
    <source>
        <strain evidence="2 3">NT0128</strain>
    </source>
</reference>
<gene>
    <name evidence="2" type="ORF">UF78_21190</name>
</gene>
<dbReference type="PATRIC" id="fig|316.101.peg.3086"/>
<dbReference type="Proteomes" id="UP000032487">
    <property type="component" value="Unassembled WGS sequence"/>
</dbReference>
<evidence type="ECO:0000313" key="3">
    <source>
        <dbReference type="Proteomes" id="UP000032487"/>
    </source>
</evidence>
<organism evidence="2 3">
    <name type="scientific">Stutzerimonas stutzeri</name>
    <name type="common">Pseudomonas stutzeri</name>
    <dbReference type="NCBI Taxonomy" id="316"/>
    <lineage>
        <taxon>Bacteria</taxon>
        <taxon>Pseudomonadati</taxon>
        <taxon>Pseudomonadota</taxon>
        <taxon>Gammaproteobacteria</taxon>
        <taxon>Pseudomonadales</taxon>
        <taxon>Pseudomonadaceae</taxon>
        <taxon>Stutzerimonas</taxon>
    </lineage>
</organism>
<keyword evidence="1" id="KW-0472">Membrane</keyword>
<dbReference type="EMBL" id="JYHV01000037">
    <property type="protein sequence ID" value="KJH79669.1"/>
    <property type="molecule type" value="Genomic_DNA"/>
</dbReference>
<dbReference type="OrthoDB" id="6965261at2"/>
<dbReference type="InterPro" id="IPR017744">
    <property type="entry name" value="BcsG"/>
</dbReference>
<comment type="caution">
    <text evidence="2">The sequence shown here is derived from an EMBL/GenBank/DDBJ whole genome shotgun (WGS) entry which is preliminary data.</text>
</comment>
<dbReference type="RefSeq" id="WP_045164178.1">
    <property type="nucleotide sequence ID" value="NZ_JYHV01000037.1"/>
</dbReference>
<feature type="transmembrane region" description="Helical" evidence="1">
    <location>
        <begin position="107"/>
        <end position="129"/>
    </location>
</feature>
<protein>
    <submittedName>
        <fullName evidence="2">Cellulose synthase</fullName>
    </submittedName>
</protein>
<feature type="transmembrane region" description="Helical" evidence="1">
    <location>
        <begin position="67"/>
        <end position="87"/>
    </location>
</feature>
<feature type="transmembrane region" description="Helical" evidence="1">
    <location>
        <begin position="136"/>
        <end position="156"/>
    </location>
</feature>
<dbReference type="NCBIfam" id="TIGR03368">
    <property type="entry name" value="cellulose_yhjU"/>
    <property type="match status" value="1"/>
</dbReference>
<name>A0A0D9AG53_STUST</name>
<dbReference type="Pfam" id="PF11658">
    <property type="entry name" value="CBP_BcsG"/>
    <property type="match status" value="1"/>
</dbReference>
<sequence>MTAHERLSVPVPAAVTWPGLGTWNLYFLLKFLLLGLGMLNFQPLPNLIFAAFLVVPLPGRAWRIARQLIAIPIGVALLYHDTWLPPFERLLAQPGVLDFTPAYLLELVGRFIDWTLVGLCALLVIGYSYLSNWIRLSTFCLGGLLWLNLGSIPFLAPATSMAASPATTPAQGQPAASTAAASNDNVALDNWLETFFKTEATRQTQFPQPSEQTAAFDVLIINVCSLAWDDLDAVGLRENALLQRMDVIFDRFNSATSYSGPAAIRLLRASCGQPRHQALYEPAPEQCLLFQNLANLGFRSETLMNHNGRFDGFAEEIQAQGMPQPVLPSQKFARALAGFDGSPIAGDLDVLSGWWKRRQELPDAHVSLFYNSISLHDGNRIVGSDGNAQSAEYRPRAQRLLDDLSRFIDELERSGRPVALLLVPEHGAALHGDRMQIAGMREIPRPSITQVPVGLKLIGMTPPTPGLPLHVQQPSSFLALSELISRLYAAQGSSSAVDVNTLIANLPQTEPVSETAGAQVIEQAGQPYVRLGGQTVWLPYPNRFE</sequence>
<dbReference type="AlphaFoldDB" id="A0A0D9AG53"/>
<proteinExistence type="predicted"/>
<evidence type="ECO:0000256" key="1">
    <source>
        <dbReference type="SAM" id="Phobius"/>
    </source>
</evidence>